<accession>A0A8R1I6M1</accession>
<reference evidence="2" key="1">
    <citation type="submission" date="2010-08" db="EMBL/GenBank/DDBJ databases">
        <authorList>
            <consortium name="Caenorhabditis japonica Sequencing Consortium"/>
            <person name="Wilson R.K."/>
        </authorList>
    </citation>
    <scope>NUCLEOTIDE SEQUENCE [LARGE SCALE GENOMIC DNA]</scope>
    <source>
        <strain evidence="2">DF5081</strain>
    </source>
</reference>
<sequence>MKLWYAYRPAKSIRLDWKTSDRKTPIPKIRQFRKNPVRKLSSGAHEHFYIKTSTVHVGEPPLGAQRCVNFEAMKKAWEFKAKSQCYHLPAVFDPVARANPQLRKKYKRRKGTTNNENQYVWEERYLRFVHKEFKEKNSADNEMIARHMIEKASGEEGSDGELNFQFHVAPTFFLPGVYKMLC</sequence>
<evidence type="ECO:0000313" key="1">
    <source>
        <dbReference type="EnsemblMetazoa" id="CJA15820.1"/>
    </source>
</evidence>
<evidence type="ECO:0000313" key="2">
    <source>
        <dbReference type="Proteomes" id="UP000005237"/>
    </source>
</evidence>
<name>A0A8R1I6M1_CAEJA</name>
<organism evidence="1 2">
    <name type="scientific">Caenorhabditis japonica</name>
    <dbReference type="NCBI Taxonomy" id="281687"/>
    <lineage>
        <taxon>Eukaryota</taxon>
        <taxon>Metazoa</taxon>
        <taxon>Ecdysozoa</taxon>
        <taxon>Nematoda</taxon>
        <taxon>Chromadorea</taxon>
        <taxon>Rhabditida</taxon>
        <taxon>Rhabditina</taxon>
        <taxon>Rhabditomorpha</taxon>
        <taxon>Rhabditoidea</taxon>
        <taxon>Rhabditidae</taxon>
        <taxon>Peloderinae</taxon>
        <taxon>Caenorhabditis</taxon>
    </lineage>
</organism>
<dbReference type="EnsemblMetazoa" id="CJA15820.1">
    <property type="protein sequence ID" value="CJA15820.1"/>
    <property type="gene ID" value="WBGene00135024"/>
</dbReference>
<reference evidence="1" key="2">
    <citation type="submission" date="2022-06" db="UniProtKB">
        <authorList>
            <consortium name="EnsemblMetazoa"/>
        </authorList>
    </citation>
    <scope>IDENTIFICATION</scope>
    <source>
        <strain evidence="1">DF5081</strain>
    </source>
</reference>
<protein>
    <submittedName>
        <fullName evidence="1">Uncharacterized protein</fullName>
    </submittedName>
</protein>
<proteinExistence type="predicted"/>
<dbReference type="Proteomes" id="UP000005237">
    <property type="component" value="Unassembled WGS sequence"/>
</dbReference>
<keyword evidence="2" id="KW-1185">Reference proteome</keyword>
<dbReference type="AlphaFoldDB" id="A0A8R1I6M1"/>